<sequence length="328" mass="37686">MEPESRRNVPELFSPVRSIVSPQAVTARKAAAVDPSRFEMDDLTKEQVQMLRKAFDMFDRDKKGYVHTNMVSAILRTLGQTFEDKDLKDLIAEIDQDGSGELEFDEFVALAARFLVEEDSEAMQEELREAFRLYDKEGNGYINVSDLREILRALDDALTEDELDEMIAEIDTDGSGTVDFDEFMEMMTGLVRRKILVLDLDETLIHSHHDGVIRQMVKPGTPPDFVLKVTIDRHPVRFFVHKRPHVDYFLDIVSQWYDLVVFTASMEIYGAAVADKLDNNRGILRKRYYRQHCTLDYGSYTKDLSAITQDLSSIFILDNSPGAYRSYP</sequence>
<protein>
    <submittedName>
        <fullName evidence="1">Uncharacterized protein</fullName>
    </submittedName>
</protein>
<dbReference type="Proteomes" id="UP000805193">
    <property type="component" value="Unassembled WGS sequence"/>
</dbReference>
<evidence type="ECO:0000313" key="2">
    <source>
        <dbReference type="Proteomes" id="UP000805193"/>
    </source>
</evidence>
<comment type="caution">
    <text evidence="1">The sequence shown here is derived from an EMBL/GenBank/DDBJ whole genome shotgun (WGS) entry which is preliminary data.</text>
</comment>
<dbReference type="EMBL" id="JABSTQ010009078">
    <property type="protein sequence ID" value="KAG0433182.1"/>
    <property type="molecule type" value="Genomic_DNA"/>
</dbReference>
<keyword evidence="2" id="KW-1185">Reference proteome</keyword>
<evidence type="ECO:0000313" key="1">
    <source>
        <dbReference type="EMBL" id="KAG0433182.1"/>
    </source>
</evidence>
<feature type="non-terminal residue" evidence="1">
    <location>
        <position position="328"/>
    </location>
</feature>
<proteinExistence type="predicted"/>
<accession>A0AC60QGF0</accession>
<gene>
    <name evidence="1" type="ORF">HPB47_020158</name>
</gene>
<organism evidence="1 2">
    <name type="scientific">Ixodes persulcatus</name>
    <name type="common">Taiga tick</name>
    <dbReference type="NCBI Taxonomy" id="34615"/>
    <lineage>
        <taxon>Eukaryota</taxon>
        <taxon>Metazoa</taxon>
        <taxon>Ecdysozoa</taxon>
        <taxon>Arthropoda</taxon>
        <taxon>Chelicerata</taxon>
        <taxon>Arachnida</taxon>
        <taxon>Acari</taxon>
        <taxon>Parasitiformes</taxon>
        <taxon>Ixodida</taxon>
        <taxon>Ixodoidea</taxon>
        <taxon>Ixodidae</taxon>
        <taxon>Ixodinae</taxon>
        <taxon>Ixodes</taxon>
    </lineage>
</organism>
<reference evidence="1 2" key="1">
    <citation type="journal article" date="2020" name="Cell">
        <title>Large-Scale Comparative Analyses of Tick Genomes Elucidate Their Genetic Diversity and Vector Capacities.</title>
        <authorList>
            <consortium name="Tick Genome and Microbiome Consortium (TIGMIC)"/>
            <person name="Jia N."/>
            <person name="Wang J."/>
            <person name="Shi W."/>
            <person name="Du L."/>
            <person name="Sun Y."/>
            <person name="Zhan W."/>
            <person name="Jiang J.F."/>
            <person name="Wang Q."/>
            <person name="Zhang B."/>
            <person name="Ji P."/>
            <person name="Bell-Sakyi L."/>
            <person name="Cui X.M."/>
            <person name="Yuan T.T."/>
            <person name="Jiang B.G."/>
            <person name="Yang W.F."/>
            <person name="Lam T.T."/>
            <person name="Chang Q.C."/>
            <person name="Ding S.J."/>
            <person name="Wang X.J."/>
            <person name="Zhu J.G."/>
            <person name="Ruan X.D."/>
            <person name="Zhao L."/>
            <person name="Wei J.T."/>
            <person name="Ye R.Z."/>
            <person name="Que T.C."/>
            <person name="Du C.H."/>
            <person name="Zhou Y.H."/>
            <person name="Cheng J.X."/>
            <person name="Dai P.F."/>
            <person name="Guo W.B."/>
            <person name="Han X.H."/>
            <person name="Huang E.J."/>
            <person name="Li L.F."/>
            <person name="Wei W."/>
            <person name="Gao Y.C."/>
            <person name="Liu J.Z."/>
            <person name="Shao H.Z."/>
            <person name="Wang X."/>
            <person name="Wang C.C."/>
            <person name="Yang T.C."/>
            <person name="Huo Q.B."/>
            <person name="Li W."/>
            <person name="Chen H.Y."/>
            <person name="Chen S.E."/>
            <person name="Zhou L.G."/>
            <person name="Ni X.B."/>
            <person name="Tian J.H."/>
            <person name="Sheng Y."/>
            <person name="Liu T."/>
            <person name="Pan Y.S."/>
            <person name="Xia L.Y."/>
            <person name="Li J."/>
            <person name="Zhao F."/>
            <person name="Cao W.C."/>
        </authorList>
    </citation>
    <scope>NUCLEOTIDE SEQUENCE [LARGE SCALE GENOMIC DNA]</scope>
    <source>
        <strain evidence="1">Iper-2018</strain>
    </source>
</reference>
<name>A0AC60QGF0_IXOPE</name>